<dbReference type="RefSeq" id="WP_092486578.1">
    <property type="nucleotide sequence ID" value="NZ_FOYM01000032.1"/>
</dbReference>
<dbReference type="SUPFAM" id="SSF56300">
    <property type="entry name" value="Metallo-dependent phosphatases"/>
    <property type="match status" value="1"/>
</dbReference>
<gene>
    <name evidence="2" type="ORF">SAMN05660706_13213</name>
</gene>
<protein>
    <submittedName>
        <fullName evidence="2">Calcineurin-like phosphoesterase</fullName>
    </submittedName>
</protein>
<dbReference type="Proteomes" id="UP000199584">
    <property type="component" value="Unassembled WGS sequence"/>
</dbReference>
<dbReference type="InterPro" id="IPR004843">
    <property type="entry name" value="Calcineurin-like_PHP"/>
</dbReference>
<dbReference type="GO" id="GO:0016787">
    <property type="term" value="F:hydrolase activity"/>
    <property type="evidence" value="ECO:0007669"/>
    <property type="project" value="InterPro"/>
</dbReference>
<dbReference type="STRING" id="39060.SAMN05660706_13213"/>
<evidence type="ECO:0000313" key="3">
    <source>
        <dbReference type="Proteomes" id="UP000199584"/>
    </source>
</evidence>
<dbReference type="AlphaFoldDB" id="A0A1I6E9Z9"/>
<evidence type="ECO:0000313" key="2">
    <source>
        <dbReference type="EMBL" id="SFR14550.1"/>
    </source>
</evidence>
<proteinExistence type="predicted"/>
<organism evidence="2 3">
    <name type="scientific">Desulfoscipio geothermicus DSM 3669</name>
    <dbReference type="NCBI Taxonomy" id="1121426"/>
    <lineage>
        <taxon>Bacteria</taxon>
        <taxon>Bacillati</taxon>
        <taxon>Bacillota</taxon>
        <taxon>Clostridia</taxon>
        <taxon>Eubacteriales</taxon>
        <taxon>Desulfallaceae</taxon>
        <taxon>Desulfoscipio</taxon>
    </lineage>
</organism>
<dbReference type="InterPro" id="IPR029052">
    <property type="entry name" value="Metallo-depent_PP-like"/>
</dbReference>
<dbReference type="OrthoDB" id="2111073at2"/>
<dbReference type="Gene3D" id="3.60.21.10">
    <property type="match status" value="1"/>
</dbReference>
<evidence type="ECO:0000259" key="1">
    <source>
        <dbReference type="Pfam" id="PF00149"/>
    </source>
</evidence>
<feature type="domain" description="Calcineurin-like phosphoesterase" evidence="1">
    <location>
        <begin position="31"/>
        <end position="120"/>
    </location>
</feature>
<sequence>MSVLEFCRGMVFRATGRIYVPPEIKRAPEKKILHISDTPTEFYPAVKDLITELKPQVLIHTGDLADDIKLELDPGKSTVYRRAAASLIALLEESCAGKIYITPGNHDMASVIDEYSRHARLVGEGEIISVGDMSLGLAHRVKKLPVGTDFNLYGHNFHPGPRDDRYRYLNGLNEVNIIFYPSRRVYKLPYPWSINAHRKMDAYYGLPGSI</sequence>
<dbReference type="Pfam" id="PF00149">
    <property type="entry name" value="Metallophos"/>
    <property type="match status" value="1"/>
</dbReference>
<keyword evidence="3" id="KW-1185">Reference proteome</keyword>
<dbReference type="EMBL" id="FOYM01000032">
    <property type="protein sequence ID" value="SFR14550.1"/>
    <property type="molecule type" value="Genomic_DNA"/>
</dbReference>
<name>A0A1I6E9Z9_9FIRM</name>
<accession>A0A1I6E9Z9</accession>
<reference evidence="3" key="1">
    <citation type="submission" date="2016-10" db="EMBL/GenBank/DDBJ databases">
        <authorList>
            <person name="Varghese N."/>
            <person name="Submissions S."/>
        </authorList>
    </citation>
    <scope>NUCLEOTIDE SEQUENCE [LARGE SCALE GENOMIC DNA]</scope>
    <source>
        <strain evidence="3">DSM 3669</strain>
    </source>
</reference>